<evidence type="ECO:0000256" key="1">
    <source>
        <dbReference type="SAM" id="MobiDB-lite"/>
    </source>
</evidence>
<evidence type="ECO:0000313" key="3">
    <source>
        <dbReference type="Proteomes" id="UP000238801"/>
    </source>
</evidence>
<dbReference type="Proteomes" id="UP000238801">
    <property type="component" value="Unassembled WGS sequence"/>
</dbReference>
<comment type="caution">
    <text evidence="2">The sequence shown here is derived from an EMBL/GenBank/DDBJ whole genome shotgun (WGS) entry which is preliminary data.</text>
</comment>
<evidence type="ECO:0008006" key="4">
    <source>
        <dbReference type="Google" id="ProtNLM"/>
    </source>
</evidence>
<accession>A0A2T0X6T9</accession>
<reference evidence="2 3" key="1">
    <citation type="submission" date="2018-03" db="EMBL/GenBank/DDBJ databases">
        <title>Genomic Encyclopedia of Archaeal and Bacterial Type Strains, Phase II (KMG-II): from individual species to whole genera.</title>
        <authorList>
            <person name="Goeker M."/>
        </authorList>
    </citation>
    <scope>NUCLEOTIDE SEQUENCE [LARGE SCALE GENOMIC DNA]</scope>
    <source>
        <strain evidence="2 3">DSM 29318</strain>
    </source>
</reference>
<feature type="region of interest" description="Disordered" evidence="1">
    <location>
        <begin position="163"/>
        <end position="197"/>
    </location>
</feature>
<dbReference type="AlphaFoldDB" id="A0A2T0X6T9"/>
<sequence length="197" mass="21483">MPFSCRCGAVRGTLDPSDGVHLRCFCQSCRGAARLAGAADPGADGVALFQTTPDRLTFAAGRDLIEPLRFSPRSFVRRWRTRCCGDVLFSSGDSPRWPVAGPVDRVLADPEALGPEQARAFLPPRRAGGLRRHEGAGYLIAQFARRTAAARFRRAWRNDPLMEADGRYPKARPATPEEVSAAFPEGPPLPPYDAPPR</sequence>
<dbReference type="Pfam" id="PF19648">
    <property type="entry name" value="DUF6151"/>
    <property type="match status" value="1"/>
</dbReference>
<dbReference type="Gene3D" id="3.90.1590.10">
    <property type="entry name" value="glutathione-dependent formaldehyde- activating enzyme (gfa)"/>
    <property type="match status" value="1"/>
</dbReference>
<dbReference type="InterPro" id="IPR046149">
    <property type="entry name" value="DUF6151"/>
</dbReference>
<keyword evidence="3" id="KW-1185">Reference proteome</keyword>
<organism evidence="2 3">
    <name type="scientific">Hasllibacter halocynthiae</name>
    <dbReference type="NCBI Taxonomy" id="595589"/>
    <lineage>
        <taxon>Bacteria</taxon>
        <taxon>Pseudomonadati</taxon>
        <taxon>Pseudomonadota</taxon>
        <taxon>Alphaproteobacteria</taxon>
        <taxon>Rhodobacterales</taxon>
        <taxon>Roseobacteraceae</taxon>
        <taxon>Hasllibacter</taxon>
    </lineage>
</organism>
<dbReference type="InterPro" id="IPR011057">
    <property type="entry name" value="Mss4-like_sf"/>
</dbReference>
<protein>
    <recommendedName>
        <fullName evidence="4">CENP-V/GFA domain-containing protein</fullName>
    </recommendedName>
</protein>
<name>A0A2T0X6T9_9RHOB</name>
<gene>
    <name evidence="2" type="ORF">BCF33_0265</name>
</gene>
<evidence type="ECO:0000313" key="2">
    <source>
        <dbReference type="EMBL" id="PRY94671.1"/>
    </source>
</evidence>
<feature type="compositionally biased region" description="Pro residues" evidence="1">
    <location>
        <begin position="185"/>
        <end position="197"/>
    </location>
</feature>
<dbReference type="SUPFAM" id="SSF51316">
    <property type="entry name" value="Mss4-like"/>
    <property type="match status" value="1"/>
</dbReference>
<proteinExistence type="predicted"/>
<dbReference type="EMBL" id="PVTT01000001">
    <property type="protein sequence ID" value="PRY94671.1"/>
    <property type="molecule type" value="Genomic_DNA"/>
</dbReference>